<sequence>MCLLKMACCSYFSGYFKKYKMGFAAIMKLSEMQAMFSLGWYGGIVGSTNLGRGLCVWGLMFSMCLRRFPPTTPFSSHSPKTCRLG</sequence>
<proteinExistence type="predicted"/>
<reference evidence="1" key="2">
    <citation type="journal article" date="2015" name="Fish Shellfish Immunol.">
        <title>Early steps in the European eel (Anguilla anguilla)-Vibrio vulnificus interaction in the gills: Role of the RtxA13 toxin.</title>
        <authorList>
            <person name="Callol A."/>
            <person name="Pajuelo D."/>
            <person name="Ebbesson L."/>
            <person name="Teles M."/>
            <person name="MacKenzie S."/>
            <person name="Amaro C."/>
        </authorList>
    </citation>
    <scope>NUCLEOTIDE SEQUENCE</scope>
</reference>
<dbReference type="EMBL" id="GBXM01004746">
    <property type="protein sequence ID" value="JAI03832.1"/>
    <property type="molecule type" value="Transcribed_RNA"/>
</dbReference>
<evidence type="ECO:0000313" key="1">
    <source>
        <dbReference type="EMBL" id="JAI03832.1"/>
    </source>
</evidence>
<name>A0A0E9XN56_ANGAN</name>
<protein>
    <submittedName>
        <fullName evidence="1">Uncharacterized protein</fullName>
    </submittedName>
</protein>
<accession>A0A0E9XN56</accession>
<reference evidence="1" key="1">
    <citation type="submission" date="2014-11" db="EMBL/GenBank/DDBJ databases">
        <authorList>
            <person name="Amaro Gonzalez C."/>
        </authorList>
    </citation>
    <scope>NUCLEOTIDE SEQUENCE</scope>
</reference>
<organism evidence="1">
    <name type="scientific">Anguilla anguilla</name>
    <name type="common">European freshwater eel</name>
    <name type="synonym">Muraena anguilla</name>
    <dbReference type="NCBI Taxonomy" id="7936"/>
    <lineage>
        <taxon>Eukaryota</taxon>
        <taxon>Metazoa</taxon>
        <taxon>Chordata</taxon>
        <taxon>Craniata</taxon>
        <taxon>Vertebrata</taxon>
        <taxon>Euteleostomi</taxon>
        <taxon>Actinopterygii</taxon>
        <taxon>Neopterygii</taxon>
        <taxon>Teleostei</taxon>
        <taxon>Anguilliformes</taxon>
        <taxon>Anguillidae</taxon>
        <taxon>Anguilla</taxon>
    </lineage>
</organism>
<dbReference type="AlphaFoldDB" id="A0A0E9XN56"/>